<dbReference type="NCBIfam" id="TIGR00751">
    <property type="entry name" value="menA"/>
    <property type="match status" value="1"/>
</dbReference>
<dbReference type="Gene3D" id="1.10.357.140">
    <property type="entry name" value="UbiA prenyltransferase"/>
    <property type="match status" value="1"/>
</dbReference>
<evidence type="ECO:0000256" key="7">
    <source>
        <dbReference type="ARBA" id="ARBA00023136"/>
    </source>
</evidence>
<comment type="pathway">
    <text evidence="8">Quinol/quinone metabolism; menaquinone biosynthesis; menaquinol from 1,4-dihydroxy-2-naphthoate: step 1/2.</text>
</comment>
<feature type="transmembrane region" description="Helical" evidence="8">
    <location>
        <begin position="36"/>
        <end position="55"/>
    </location>
</feature>
<evidence type="ECO:0000256" key="6">
    <source>
        <dbReference type="ARBA" id="ARBA00022989"/>
    </source>
</evidence>
<dbReference type="CDD" id="cd13962">
    <property type="entry name" value="PT_UbiA_UBIAD1"/>
    <property type="match status" value="1"/>
</dbReference>
<keyword evidence="11" id="KW-1185">Reference proteome</keyword>
<keyword evidence="7 8" id="KW-0472">Membrane</keyword>
<dbReference type="EMBL" id="QENZ01000003">
    <property type="protein sequence ID" value="PVX51791.1"/>
    <property type="molecule type" value="Genomic_DNA"/>
</dbReference>
<dbReference type="GO" id="GO:0042371">
    <property type="term" value="P:vitamin K biosynthetic process"/>
    <property type="evidence" value="ECO:0007669"/>
    <property type="project" value="TreeGrafter"/>
</dbReference>
<comment type="function">
    <text evidence="8">Conversion of 1,4-dihydroxy-2-naphthoate (DHNA) to demethylmenaquinone (DMK).</text>
</comment>
<reference evidence="10 11" key="1">
    <citation type="submission" date="2018-05" db="EMBL/GenBank/DDBJ databases">
        <title>Genomic Encyclopedia of Type Strains, Phase IV (KMG-IV): sequencing the most valuable type-strain genomes for metagenomic binning, comparative biology and taxonomic classification.</title>
        <authorList>
            <person name="Goeker M."/>
        </authorList>
    </citation>
    <scope>NUCLEOTIDE SEQUENCE [LARGE SCALE GENOMIC DNA]</scope>
    <source>
        <strain evidence="10 11">DSM 28579</strain>
    </source>
</reference>
<feature type="transmembrane region" description="Helical" evidence="8">
    <location>
        <begin position="174"/>
        <end position="195"/>
    </location>
</feature>
<dbReference type="OrthoDB" id="9767568at2"/>
<comment type="catalytic activity">
    <reaction evidence="8">
        <text>an all-trans-polyprenyl diphosphate + 1,4-dihydroxy-2-naphthoate + H(+) = a 2-demethylmenaquinol + CO2 + diphosphate</text>
        <dbReference type="Rhea" id="RHEA:26478"/>
        <dbReference type="Rhea" id="RHEA-COMP:9563"/>
        <dbReference type="Rhea" id="RHEA-COMP:9564"/>
        <dbReference type="ChEBI" id="CHEBI:11173"/>
        <dbReference type="ChEBI" id="CHEBI:15378"/>
        <dbReference type="ChEBI" id="CHEBI:16526"/>
        <dbReference type="ChEBI" id="CHEBI:33019"/>
        <dbReference type="ChEBI" id="CHEBI:55437"/>
        <dbReference type="ChEBI" id="CHEBI:58914"/>
        <dbReference type="EC" id="2.5.1.74"/>
    </reaction>
</comment>
<evidence type="ECO:0000313" key="11">
    <source>
        <dbReference type="Proteomes" id="UP000251835"/>
    </source>
</evidence>
<evidence type="ECO:0000256" key="2">
    <source>
        <dbReference type="ARBA" id="ARBA00022428"/>
    </source>
</evidence>
<dbReference type="InterPro" id="IPR004657">
    <property type="entry name" value="MenA"/>
</dbReference>
<dbReference type="InterPro" id="IPR026046">
    <property type="entry name" value="UBIAD1"/>
</dbReference>
<dbReference type="PANTHER" id="PTHR13929:SF0">
    <property type="entry name" value="UBIA PRENYLTRANSFERASE DOMAIN-CONTAINING PROTEIN 1"/>
    <property type="match status" value="1"/>
</dbReference>
<keyword evidence="5 8" id="KW-0812">Transmembrane</keyword>
<feature type="transmembrane region" description="Helical" evidence="8">
    <location>
        <begin position="223"/>
        <end position="242"/>
    </location>
</feature>
<evidence type="ECO:0000256" key="5">
    <source>
        <dbReference type="ARBA" id="ARBA00022692"/>
    </source>
</evidence>
<keyword evidence="6 8" id="KW-1133">Transmembrane helix</keyword>
<name>A0A7L4UQS7_BALHA</name>
<dbReference type="GO" id="GO:0005886">
    <property type="term" value="C:plasma membrane"/>
    <property type="evidence" value="ECO:0007669"/>
    <property type="project" value="UniProtKB-SubCell"/>
</dbReference>
<dbReference type="PANTHER" id="PTHR13929">
    <property type="entry name" value="1,4-DIHYDROXY-2-NAPHTHOATE OCTAPRENYLTRANSFERASE"/>
    <property type="match status" value="1"/>
</dbReference>
<comment type="caution">
    <text evidence="10">The sequence shown here is derived from an EMBL/GenBank/DDBJ whole genome shotgun (WGS) entry which is preliminary data.</text>
</comment>
<feature type="transmembrane region" description="Helical" evidence="8">
    <location>
        <begin position="12"/>
        <end position="30"/>
    </location>
</feature>
<dbReference type="Proteomes" id="UP000251835">
    <property type="component" value="Unassembled WGS sequence"/>
</dbReference>
<evidence type="ECO:0000256" key="3">
    <source>
        <dbReference type="ARBA" id="ARBA00022475"/>
    </source>
</evidence>
<feature type="transmembrane region" description="Helical" evidence="8">
    <location>
        <begin position="248"/>
        <end position="267"/>
    </location>
</feature>
<protein>
    <recommendedName>
        <fullName evidence="8 9">1,4-dihydroxy-2-naphthoate octaprenyltransferase</fullName>
        <shortName evidence="8">DHNA-octaprenyltransferase</shortName>
        <ecNumber evidence="8 9">2.5.1.74</ecNumber>
    </recommendedName>
</protein>
<evidence type="ECO:0000256" key="9">
    <source>
        <dbReference type="NCBIfam" id="TIGR00751"/>
    </source>
</evidence>
<dbReference type="Pfam" id="PF01040">
    <property type="entry name" value="UbiA"/>
    <property type="match status" value="1"/>
</dbReference>
<proteinExistence type="inferred from homology"/>
<feature type="transmembrane region" description="Helical" evidence="8">
    <location>
        <begin position="146"/>
        <end position="168"/>
    </location>
</feature>
<evidence type="ECO:0000313" key="10">
    <source>
        <dbReference type="EMBL" id="PVX51791.1"/>
    </source>
</evidence>
<dbReference type="HAMAP" id="MF_01937">
    <property type="entry name" value="MenA_1"/>
    <property type="match status" value="1"/>
</dbReference>
<dbReference type="UniPathway" id="UPA00079">
    <property type="reaction ID" value="UER00168"/>
</dbReference>
<comment type="similarity">
    <text evidence="8">Belongs to the MenA family. Type 1 subfamily.</text>
</comment>
<keyword evidence="3 8" id="KW-1003">Cell membrane</keyword>
<dbReference type="GO" id="GO:0046428">
    <property type="term" value="F:1,4-dihydroxy-2-naphthoate polyprenyltransferase activity"/>
    <property type="evidence" value="ECO:0007669"/>
    <property type="project" value="UniProtKB-UniRule"/>
</dbReference>
<keyword evidence="4 8" id="KW-0808">Transferase</keyword>
<evidence type="ECO:0000256" key="4">
    <source>
        <dbReference type="ARBA" id="ARBA00022679"/>
    </source>
</evidence>
<keyword evidence="2 8" id="KW-0474">Menaquinone biosynthesis</keyword>
<evidence type="ECO:0000256" key="1">
    <source>
        <dbReference type="ARBA" id="ARBA00004141"/>
    </source>
</evidence>
<dbReference type="InterPro" id="IPR000537">
    <property type="entry name" value="UbiA_prenyltransferase"/>
</dbReference>
<accession>A0A7L4UQS7</accession>
<sequence length="300" mass="33431">MTKTQAWIRSFRLRTLPLSSAGAILGAGLAFRDGNFSWFIAILCLVTVLLLQILANMANDLGDAEKGTDNEYRAGPLRSVQSGIISPKEMRIGIVICIIMILASGLSLLFYSFNTINYAFIGILLLGLAGIGAAIKYTVGRKAYGYYGLGDLFVFFFFGWIPVCIAYIVQTVDWNWEILLPGLTVGLLSVAVLNLNNLRDFKNDKLCNKKTLVVNIGVYNSKIYHTILLGMALLSAVFYTILTYQCTYQLLYLLVFIPLTIHLIRVWKTKQIKDLDPELKKVALSTVFLVVLWITGFALC</sequence>
<organism evidence="10 11">
    <name type="scientific">Balneicella halophila</name>
    <dbReference type="NCBI Taxonomy" id="1537566"/>
    <lineage>
        <taxon>Bacteria</taxon>
        <taxon>Pseudomonadati</taxon>
        <taxon>Bacteroidota</taxon>
        <taxon>Bacteroidia</taxon>
        <taxon>Bacteroidales</taxon>
        <taxon>Balneicellaceae</taxon>
        <taxon>Balneicella</taxon>
    </lineage>
</organism>
<feature type="transmembrane region" description="Helical" evidence="8">
    <location>
        <begin position="92"/>
        <end position="113"/>
    </location>
</feature>
<comment type="subcellular location">
    <subcellularLocation>
        <location evidence="8">Cell membrane</location>
        <topology evidence="8">Multi-pass membrane protein</topology>
    </subcellularLocation>
    <subcellularLocation>
        <location evidence="1">Membrane</location>
        <topology evidence="1">Multi-pass membrane protein</topology>
    </subcellularLocation>
</comment>
<feature type="transmembrane region" description="Helical" evidence="8">
    <location>
        <begin position="119"/>
        <end position="139"/>
    </location>
</feature>
<dbReference type="RefSeq" id="WP_116495369.1">
    <property type="nucleotide sequence ID" value="NZ_QENZ01000003.1"/>
</dbReference>
<dbReference type="EC" id="2.5.1.74" evidence="8 9"/>
<evidence type="ECO:0000256" key="8">
    <source>
        <dbReference type="HAMAP-Rule" id="MF_01937"/>
    </source>
</evidence>
<dbReference type="AlphaFoldDB" id="A0A7L4UQS7"/>
<feature type="transmembrane region" description="Helical" evidence="8">
    <location>
        <begin position="279"/>
        <end position="299"/>
    </location>
</feature>
<gene>
    <name evidence="8" type="primary">menA</name>
    <name evidence="10" type="ORF">C7377_0077</name>
</gene>
<dbReference type="PIRSF" id="PIRSF005355">
    <property type="entry name" value="UBIAD1"/>
    <property type="match status" value="1"/>
</dbReference>
<dbReference type="GO" id="GO:0009234">
    <property type="term" value="P:menaquinone biosynthetic process"/>
    <property type="evidence" value="ECO:0007669"/>
    <property type="project" value="UniProtKB-UniRule"/>
</dbReference>
<dbReference type="InterPro" id="IPR044878">
    <property type="entry name" value="UbiA_sf"/>
</dbReference>